<organism evidence="2 3">
    <name type="scientific">Fibrobacter intestinalis</name>
    <dbReference type="NCBI Taxonomy" id="28122"/>
    <lineage>
        <taxon>Bacteria</taxon>
        <taxon>Pseudomonadati</taxon>
        <taxon>Fibrobacterota</taxon>
        <taxon>Fibrobacteria</taxon>
        <taxon>Fibrobacterales</taxon>
        <taxon>Fibrobacteraceae</taxon>
        <taxon>Fibrobacter</taxon>
    </lineage>
</organism>
<gene>
    <name evidence="2" type="ORF">SAMN02745108_02348</name>
</gene>
<dbReference type="SMART" id="SM00530">
    <property type="entry name" value="HTH_XRE"/>
    <property type="match status" value="1"/>
</dbReference>
<accession>A0A1T4QN83</accession>
<dbReference type="InterPro" id="IPR001387">
    <property type="entry name" value="Cro/C1-type_HTH"/>
</dbReference>
<feature type="domain" description="HTH cro/C1-type" evidence="1">
    <location>
        <begin position="23"/>
        <end position="86"/>
    </location>
</feature>
<dbReference type="CDD" id="cd00093">
    <property type="entry name" value="HTH_XRE"/>
    <property type="match status" value="1"/>
</dbReference>
<evidence type="ECO:0000313" key="3">
    <source>
        <dbReference type="Proteomes" id="UP000190449"/>
    </source>
</evidence>
<dbReference type="Proteomes" id="UP000190449">
    <property type="component" value="Unassembled WGS sequence"/>
</dbReference>
<dbReference type="GO" id="GO:0003677">
    <property type="term" value="F:DNA binding"/>
    <property type="evidence" value="ECO:0007669"/>
    <property type="project" value="InterPro"/>
</dbReference>
<dbReference type="Gene3D" id="1.10.260.40">
    <property type="entry name" value="lambda repressor-like DNA-binding domains"/>
    <property type="match status" value="1"/>
</dbReference>
<proteinExistence type="predicted"/>
<name>A0A1T4QN83_9BACT</name>
<evidence type="ECO:0000259" key="1">
    <source>
        <dbReference type="PROSITE" id="PS50943"/>
    </source>
</evidence>
<protein>
    <recommendedName>
        <fullName evidence="1">HTH cro/C1-type domain-containing protein</fullName>
    </recommendedName>
</protein>
<dbReference type="STRING" id="28122.SAMN02745108_02348"/>
<dbReference type="RefSeq" id="WP_078777080.1">
    <property type="nucleotide sequence ID" value="NZ_FUWU01000051.1"/>
</dbReference>
<reference evidence="2 3" key="1">
    <citation type="submission" date="2017-02" db="EMBL/GenBank/DDBJ databases">
        <authorList>
            <person name="Peterson S.W."/>
        </authorList>
    </citation>
    <scope>NUCLEOTIDE SEQUENCE [LARGE SCALE GENOMIC DNA]</scope>
    <source>
        <strain evidence="2 3">ATCC 43854</strain>
    </source>
</reference>
<dbReference type="InterPro" id="IPR010982">
    <property type="entry name" value="Lambda_DNA-bd_dom_sf"/>
</dbReference>
<dbReference type="SUPFAM" id="SSF47413">
    <property type="entry name" value="lambda repressor-like DNA-binding domains"/>
    <property type="match status" value="1"/>
</dbReference>
<dbReference type="AlphaFoldDB" id="A0A1T4QN83"/>
<dbReference type="PROSITE" id="PS50943">
    <property type="entry name" value="HTH_CROC1"/>
    <property type="match status" value="1"/>
</dbReference>
<dbReference type="EMBL" id="FUWU01000051">
    <property type="protein sequence ID" value="SKA05223.1"/>
    <property type="molecule type" value="Genomic_DNA"/>
</dbReference>
<evidence type="ECO:0000313" key="2">
    <source>
        <dbReference type="EMBL" id="SKA05223.1"/>
    </source>
</evidence>
<sequence>MNKAVFPSEKEDSILAEAVAKVIKNYRKERHLSRDQMAFQLSLHKNTLYGVEVGVKRKSGSFGHTQLTLPNFIRIARFFGQEPGHFLEEVLAETDSSARKDEI</sequence>